<dbReference type="PANTHER" id="PTHR34142:SF1">
    <property type="entry name" value="GLYCOSIDE HYDROLASE FAMILY 5 DOMAIN-CONTAINING PROTEIN"/>
    <property type="match status" value="1"/>
</dbReference>
<dbReference type="SMART" id="SM00236">
    <property type="entry name" value="fCBD"/>
    <property type="match status" value="1"/>
</dbReference>
<dbReference type="AlphaFoldDB" id="A0A1E1LQK9"/>
<organism evidence="11 12">
    <name type="scientific">Rhynchosporium graminicola</name>
    <dbReference type="NCBI Taxonomy" id="2792576"/>
    <lineage>
        <taxon>Eukaryota</taxon>
        <taxon>Fungi</taxon>
        <taxon>Dikarya</taxon>
        <taxon>Ascomycota</taxon>
        <taxon>Pezizomycotina</taxon>
        <taxon>Leotiomycetes</taxon>
        <taxon>Helotiales</taxon>
        <taxon>Ploettnerulaceae</taxon>
        <taxon>Rhynchosporium</taxon>
    </lineage>
</organism>
<comment type="catalytic activity">
    <reaction evidence="1">
        <text>Endohydrolysis of (1-&gt;4)-beta-D-glucosidic linkages in cellulose, lichenin and cereal beta-D-glucans.</text>
        <dbReference type="EC" id="3.2.1.4"/>
    </reaction>
</comment>
<dbReference type="InParanoid" id="A0A1E1LQK9"/>
<evidence type="ECO:0000313" key="11">
    <source>
        <dbReference type="EMBL" id="CZT12792.1"/>
    </source>
</evidence>
<evidence type="ECO:0000313" key="12">
    <source>
        <dbReference type="Proteomes" id="UP000178129"/>
    </source>
</evidence>
<dbReference type="PANTHER" id="PTHR34142">
    <property type="entry name" value="ENDO-BETA-1,4-GLUCANASE A"/>
    <property type="match status" value="1"/>
</dbReference>
<feature type="compositionally biased region" description="Low complexity" evidence="8">
    <location>
        <begin position="392"/>
        <end position="431"/>
    </location>
</feature>
<dbReference type="EC" id="3.2.1.4" evidence="3"/>
<name>A0A1E1LQK9_9HELO</name>
<feature type="domain" description="CBM1" evidence="10">
    <location>
        <begin position="429"/>
        <end position="466"/>
    </location>
</feature>
<keyword evidence="12" id="KW-1185">Reference proteome</keyword>
<reference evidence="12" key="1">
    <citation type="submission" date="2016-03" db="EMBL/GenBank/DDBJ databases">
        <authorList>
            <person name="Ploux O."/>
        </authorList>
    </citation>
    <scope>NUCLEOTIDE SEQUENCE [LARGE SCALE GENOMIC DNA]</scope>
    <source>
        <strain evidence="12">UK7</strain>
    </source>
</reference>
<feature type="region of interest" description="Disordered" evidence="8">
    <location>
        <begin position="389"/>
        <end position="431"/>
    </location>
</feature>
<dbReference type="PROSITE" id="PS51164">
    <property type="entry name" value="CBM1_2"/>
    <property type="match status" value="1"/>
</dbReference>
<dbReference type="GO" id="GO:0030248">
    <property type="term" value="F:cellulose binding"/>
    <property type="evidence" value="ECO:0007669"/>
    <property type="project" value="InterPro"/>
</dbReference>
<dbReference type="EMBL" id="FJUW01000076">
    <property type="protein sequence ID" value="CZT12792.1"/>
    <property type="molecule type" value="Genomic_DNA"/>
</dbReference>
<comment type="similarity">
    <text evidence="2 7">Belongs to the glycosyl hydrolase 5 (cellulase A) family.</text>
</comment>
<gene>
    <name evidence="11" type="ORF">RCO7_03619</name>
</gene>
<dbReference type="InterPro" id="IPR035971">
    <property type="entry name" value="CBD_sf"/>
</dbReference>
<dbReference type="InterPro" id="IPR001547">
    <property type="entry name" value="Glyco_hydro_5"/>
</dbReference>
<comment type="caution">
    <text evidence="11">The sequence shown here is derived from an EMBL/GenBank/DDBJ whole genome shotgun (WGS) entry which is preliminary data.</text>
</comment>
<evidence type="ECO:0000256" key="8">
    <source>
        <dbReference type="SAM" id="MobiDB-lite"/>
    </source>
</evidence>
<dbReference type="GO" id="GO:0008810">
    <property type="term" value="F:cellulase activity"/>
    <property type="evidence" value="ECO:0007669"/>
    <property type="project" value="UniProtKB-EC"/>
</dbReference>
<dbReference type="Pfam" id="PF00150">
    <property type="entry name" value="Cellulase"/>
    <property type="match status" value="1"/>
</dbReference>
<evidence type="ECO:0000256" key="5">
    <source>
        <dbReference type="ARBA" id="ARBA00022801"/>
    </source>
</evidence>
<dbReference type="GO" id="GO:0009251">
    <property type="term" value="P:glucan catabolic process"/>
    <property type="evidence" value="ECO:0007669"/>
    <property type="project" value="TreeGrafter"/>
</dbReference>
<evidence type="ECO:0000256" key="4">
    <source>
        <dbReference type="ARBA" id="ARBA00022729"/>
    </source>
</evidence>
<proteinExistence type="inferred from homology"/>
<evidence type="ECO:0000259" key="10">
    <source>
        <dbReference type="PROSITE" id="PS51164"/>
    </source>
</evidence>
<dbReference type="SUPFAM" id="SSF51445">
    <property type="entry name" value="(Trans)glycosidases"/>
    <property type="match status" value="1"/>
</dbReference>
<dbReference type="GO" id="GO:0005576">
    <property type="term" value="C:extracellular region"/>
    <property type="evidence" value="ECO:0007669"/>
    <property type="project" value="InterPro"/>
</dbReference>
<evidence type="ECO:0000256" key="2">
    <source>
        <dbReference type="ARBA" id="ARBA00005641"/>
    </source>
</evidence>
<evidence type="ECO:0000256" key="1">
    <source>
        <dbReference type="ARBA" id="ARBA00000966"/>
    </source>
</evidence>
<protein>
    <recommendedName>
        <fullName evidence="3">cellulase</fullName>
        <ecNumber evidence="3">3.2.1.4</ecNumber>
    </recommendedName>
</protein>
<feature type="chain" id="PRO_5009447524" description="cellulase" evidence="9">
    <location>
        <begin position="19"/>
        <end position="466"/>
    </location>
</feature>
<dbReference type="SUPFAM" id="SSF57180">
    <property type="entry name" value="Cellulose-binding domain"/>
    <property type="match status" value="1"/>
</dbReference>
<dbReference type="InterPro" id="IPR000254">
    <property type="entry name" value="CBD"/>
</dbReference>
<dbReference type="Gene3D" id="3.20.20.80">
    <property type="entry name" value="Glycosidases"/>
    <property type="match status" value="1"/>
</dbReference>
<dbReference type="Pfam" id="PF00734">
    <property type="entry name" value="CBM_1"/>
    <property type="match status" value="1"/>
</dbReference>
<keyword evidence="5 7" id="KW-0378">Hydrolase</keyword>
<evidence type="ECO:0000256" key="7">
    <source>
        <dbReference type="RuleBase" id="RU361153"/>
    </source>
</evidence>
<dbReference type="InterPro" id="IPR017853">
    <property type="entry name" value="GH"/>
</dbReference>
<keyword evidence="4 9" id="KW-0732">Signal</keyword>
<sequence>MLFNAFATASLFAAQAAATIWYAGVAISGGEFGVYSATATKGTGIPGRLGAEYQFINKAAIDVYVDQNKVNLFRVAFLLERMCPLAYGLGSKFNETYFQEFADAINYITVTKGAYCILDPHNYMRYNDPSQQPMTGSVIGNTSDVTAATTAQFGAFWGELAGRFKNNEKAIFGLMNEPHDMETNLVLKNDQAAIDAIRATGAKQLILAPGNGWTGGHAWTGAYAGNSPSSSEVMFQITDPMNNTAFDIHEYLDEDFSGTHALCSQPAASNLAGVTSWLQKYGYKAMITEFGASNGTQCATYLTDMVKYMASNDVYIGWTAWAAGPLWGTYSPCCADSRLWGSLEPGSVASDGSPGLYQTVWQKLIQPLLPTTLQKTGISNVKGPGGIVGPIATSKSSSTKTATSTSSGTKTTSSPTKPTSTSSTKPTSSSAPLYGQCGGTGSSGPWTAPCAAGTCKFVNEYYSQCV</sequence>
<keyword evidence="6 7" id="KW-0326">Glycosidase</keyword>
<evidence type="ECO:0000256" key="3">
    <source>
        <dbReference type="ARBA" id="ARBA00012601"/>
    </source>
</evidence>
<feature type="signal peptide" evidence="9">
    <location>
        <begin position="1"/>
        <end position="18"/>
    </location>
</feature>
<accession>A0A1E1LQK9</accession>
<dbReference type="Proteomes" id="UP000178129">
    <property type="component" value="Unassembled WGS sequence"/>
</dbReference>
<evidence type="ECO:0000256" key="9">
    <source>
        <dbReference type="SAM" id="SignalP"/>
    </source>
</evidence>
<dbReference type="STRING" id="914237.A0A1E1LQK9"/>
<evidence type="ECO:0000256" key="6">
    <source>
        <dbReference type="ARBA" id="ARBA00023295"/>
    </source>
</evidence>